<sequence>MAAKKVLIGGGTGFVGTRLNSLLKTNNYCVVNISRMPGANNISWSALETSGLPSQTCAVVNLAGQQFMDFTKMWTPGFKQNVKTSRVYTTKAIASAINKSQDKPRVFVLITGVGAYEPSETIKYDESSPTTGNDFFSKLLVEWEQAAKVDPPVRLVIIRSGVVLGREGGMIKNMIVPFFFGLGGPIASGKQFLPWIHIEDLIRLIQFAIENENVKGVLNGVAPQVITNAEFTKSFAKALSRPAFFTVPEFSLNLLLNPERAMMLTKGQYVVPKRTLEYGFQYKYCTIDEACAECAHLFSKN</sequence>
<gene>
    <name evidence="1" type="ORF">KGM_211657</name>
</gene>
<dbReference type="InterPro" id="IPR001509">
    <property type="entry name" value="Epimerase_deHydtase"/>
</dbReference>
<evidence type="ECO:0000313" key="2">
    <source>
        <dbReference type="Proteomes" id="UP000007151"/>
    </source>
</evidence>
<evidence type="ECO:0000313" key="1">
    <source>
        <dbReference type="EMBL" id="OWR52689.1"/>
    </source>
</evidence>
<dbReference type="Pfam" id="PF01370">
    <property type="entry name" value="Epimerase"/>
    <property type="match status" value="1"/>
</dbReference>
<dbReference type="AlphaFoldDB" id="A0A212FG30"/>
<dbReference type="NCBIfam" id="TIGR01777">
    <property type="entry name" value="yfcH"/>
    <property type="match status" value="1"/>
</dbReference>
<dbReference type="InterPro" id="IPR036291">
    <property type="entry name" value="NAD(P)-bd_dom_sf"/>
</dbReference>
<dbReference type="SUPFAM" id="SSF51735">
    <property type="entry name" value="NAD(P)-binding Rossmann-fold domains"/>
    <property type="match status" value="1"/>
</dbReference>
<keyword evidence="2" id="KW-1185">Reference proteome</keyword>
<reference evidence="1 2" key="1">
    <citation type="journal article" date="2011" name="Cell">
        <title>The monarch butterfly genome yields insights into long-distance migration.</title>
        <authorList>
            <person name="Zhan S."/>
            <person name="Merlin C."/>
            <person name="Boore J.L."/>
            <person name="Reppert S.M."/>
        </authorList>
    </citation>
    <scope>NUCLEOTIDE SEQUENCE [LARGE SCALE GENOMIC DNA]</scope>
    <source>
        <strain evidence="1">F-2</strain>
    </source>
</reference>
<dbReference type="eggNOG" id="KOG3019">
    <property type="taxonomic scope" value="Eukaryota"/>
</dbReference>
<dbReference type="EMBL" id="AGBW02008724">
    <property type="protein sequence ID" value="OWR52689.1"/>
    <property type="molecule type" value="Genomic_DNA"/>
</dbReference>
<organism evidence="1 2">
    <name type="scientific">Danaus plexippus plexippus</name>
    <dbReference type="NCBI Taxonomy" id="278856"/>
    <lineage>
        <taxon>Eukaryota</taxon>
        <taxon>Metazoa</taxon>
        <taxon>Ecdysozoa</taxon>
        <taxon>Arthropoda</taxon>
        <taxon>Hexapoda</taxon>
        <taxon>Insecta</taxon>
        <taxon>Pterygota</taxon>
        <taxon>Neoptera</taxon>
        <taxon>Endopterygota</taxon>
        <taxon>Lepidoptera</taxon>
        <taxon>Glossata</taxon>
        <taxon>Ditrysia</taxon>
        <taxon>Papilionoidea</taxon>
        <taxon>Nymphalidae</taxon>
        <taxon>Danainae</taxon>
        <taxon>Danaini</taxon>
        <taxon>Danaina</taxon>
        <taxon>Danaus</taxon>
        <taxon>Danaus</taxon>
    </lineage>
</organism>
<name>A0A212FG30_DANPL</name>
<dbReference type="InterPro" id="IPR013549">
    <property type="entry name" value="DUF1731"/>
</dbReference>
<dbReference type="STRING" id="278856.A0A212FG30"/>
<dbReference type="OrthoDB" id="276721at2759"/>
<dbReference type="PANTHER" id="PTHR11092">
    <property type="entry name" value="SUGAR NUCLEOTIDE EPIMERASE RELATED"/>
    <property type="match status" value="1"/>
</dbReference>
<dbReference type="InterPro" id="IPR010099">
    <property type="entry name" value="SDR39U1"/>
</dbReference>
<dbReference type="Gene3D" id="3.40.50.720">
    <property type="entry name" value="NAD(P)-binding Rossmann-like Domain"/>
    <property type="match status" value="1"/>
</dbReference>
<protein>
    <submittedName>
        <fullName evidence="1">Epimerase family protein SDR39U1</fullName>
    </submittedName>
</protein>
<proteinExistence type="predicted"/>
<dbReference type="KEGG" id="dpl:KGM_211657"/>
<accession>A0A212FG30</accession>
<dbReference type="FunCoup" id="A0A212FG30">
    <property type="interactions" value="283"/>
</dbReference>
<dbReference type="Pfam" id="PF08338">
    <property type="entry name" value="DUF1731"/>
    <property type="match status" value="1"/>
</dbReference>
<dbReference type="Proteomes" id="UP000007151">
    <property type="component" value="Unassembled WGS sequence"/>
</dbReference>
<dbReference type="PANTHER" id="PTHR11092:SF0">
    <property type="entry name" value="EPIMERASE FAMILY PROTEIN SDR39U1"/>
    <property type="match status" value="1"/>
</dbReference>
<comment type="caution">
    <text evidence="1">The sequence shown here is derived from an EMBL/GenBank/DDBJ whole genome shotgun (WGS) entry which is preliminary data.</text>
</comment>